<comment type="caution">
    <text evidence="5">The sequence shown here is derived from an EMBL/GenBank/DDBJ whole genome shotgun (WGS) entry which is preliminary data.</text>
</comment>
<proteinExistence type="predicted"/>
<name>A0A7W9JCZ6_9ACTN</name>
<feature type="chain" id="PRO_5030785664" evidence="3">
    <location>
        <begin position="29"/>
        <end position="349"/>
    </location>
</feature>
<feature type="domain" description="Peptidoglycan binding-like" evidence="4">
    <location>
        <begin position="118"/>
        <end position="168"/>
    </location>
</feature>
<dbReference type="InterPro" id="IPR050465">
    <property type="entry name" value="UPF0194_transport"/>
</dbReference>
<dbReference type="Gene3D" id="1.10.101.10">
    <property type="entry name" value="PGBD-like superfamily/PGBD"/>
    <property type="match status" value="1"/>
</dbReference>
<dbReference type="SUPFAM" id="SSF47090">
    <property type="entry name" value="PGBD-like"/>
    <property type="match status" value="1"/>
</dbReference>
<dbReference type="Pfam" id="PF01471">
    <property type="entry name" value="PG_binding_1"/>
    <property type="match status" value="1"/>
</dbReference>
<dbReference type="GO" id="GO:0030313">
    <property type="term" value="C:cell envelope"/>
    <property type="evidence" value="ECO:0007669"/>
    <property type="project" value="UniProtKB-SubCell"/>
</dbReference>
<dbReference type="AlphaFoldDB" id="A0A7W9JCZ6"/>
<feature type="signal peptide" evidence="3">
    <location>
        <begin position="1"/>
        <end position="28"/>
    </location>
</feature>
<evidence type="ECO:0000313" key="6">
    <source>
        <dbReference type="Proteomes" id="UP000549971"/>
    </source>
</evidence>
<dbReference type="Proteomes" id="UP000549971">
    <property type="component" value="Unassembled WGS sequence"/>
</dbReference>
<dbReference type="RefSeq" id="WP_184801782.1">
    <property type="nucleotide sequence ID" value="NZ_JACHMY010000001.1"/>
</dbReference>
<dbReference type="Gene3D" id="2.40.420.20">
    <property type="match status" value="1"/>
</dbReference>
<evidence type="ECO:0000313" key="5">
    <source>
        <dbReference type="EMBL" id="MBB5839843.1"/>
    </source>
</evidence>
<evidence type="ECO:0000256" key="2">
    <source>
        <dbReference type="ARBA" id="ARBA00023054"/>
    </source>
</evidence>
<dbReference type="InterPro" id="IPR036365">
    <property type="entry name" value="PGBD-like_sf"/>
</dbReference>
<keyword evidence="5" id="KW-0378">Hydrolase</keyword>
<accession>A0A7W9JCZ6</accession>
<comment type="subcellular location">
    <subcellularLocation>
        <location evidence="1">Cell envelope</location>
    </subcellularLocation>
</comment>
<dbReference type="EMBL" id="JACHMY010000001">
    <property type="protein sequence ID" value="MBB5839843.1"/>
    <property type="molecule type" value="Genomic_DNA"/>
</dbReference>
<keyword evidence="2" id="KW-0175">Coiled coil</keyword>
<sequence length="349" mass="35259">MRRRLLVAAGVLAAAGLAALLLWPDASAGESTAEGGLPPGTTKVVKTTLVQTVQVGGTLSYGVPQGLKAPPGGGTLTWMPPEGATVGFGAPAYKVNNLPVVLIKGTVPLYRTLQQGVSGPDVLQLEQFLKAEGYLKAKPNSTFGSATTAAVKDWQDAVGRSETGVVEPGQILVQPTPIRLMMHNAELGDQLAAGTALFTFNTTVPKVIVGLDVAKQYLVAKGLTATVVLPNGKKTSGKVASVSTVATQPAAGSNEPPHVPVVITLTDPKVVTGLDSAPVDVQLVAAQKKGVLAVPVNALVALAEGGYGVQVVDGTTSHYVAVQLGLFAGGKVEVSGSGLSAGTTIGVPA</sequence>
<dbReference type="GO" id="GO:0016787">
    <property type="term" value="F:hydrolase activity"/>
    <property type="evidence" value="ECO:0007669"/>
    <property type="project" value="UniProtKB-KW"/>
</dbReference>
<dbReference type="InterPro" id="IPR036366">
    <property type="entry name" value="PGBDSf"/>
</dbReference>
<keyword evidence="3" id="KW-0732">Signal</keyword>
<dbReference type="InterPro" id="IPR002477">
    <property type="entry name" value="Peptidoglycan-bd-like"/>
</dbReference>
<dbReference type="PANTHER" id="PTHR32347">
    <property type="entry name" value="EFFLUX SYSTEM COMPONENT YKNX-RELATED"/>
    <property type="match status" value="1"/>
</dbReference>
<evidence type="ECO:0000256" key="3">
    <source>
        <dbReference type="SAM" id="SignalP"/>
    </source>
</evidence>
<organism evidence="5 6">
    <name type="scientific">Kribbella italica</name>
    <dbReference type="NCBI Taxonomy" id="1540520"/>
    <lineage>
        <taxon>Bacteria</taxon>
        <taxon>Bacillati</taxon>
        <taxon>Actinomycetota</taxon>
        <taxon>Actinomycetes</taxon>
        <taxon>Propionibacteriales</taxon>
        <taxon>Kribbellaceae</taxon>
        <taxon>Kribbella</taxon>
    </lineage>
</organism>
<reference evidence="5 6" key="1">
    <citation type="submission" date="2020-08" db="EMBL/GenBank/DDBJ databases">
        <title>Sequencing the genomes of 1000 actinobacteria strains.</title>
        <authorList>
            <person name="Klenk H.-P."/>
        </authorList>
    </citation>
    <scope>NUCLEOTIDE SEQUENCE [LARGE SCALE GENOMIC DNA]</scope>
    <source>
        <strain evidence="5 6">DSM 28967</strain>
    </source>
</reference>
<protein>
    <submittedName>
        <fullName evidence="5">Peptidoglycan hydrolase-like protein with peptidoglycan-binding domain</fullName>
    </submittedName>
</protein>
<evidence type="ECO:0000259" key="4">
    <source>
        <dbReference type="Pfam" id="PF01471"/>
    </source>
</evidence>
<evidence type="ECO:0000256" key="1">
    <source>
        <dbReference type="ARBA" id="ARBA00004196"/>
    </source>
</evidence>
<gene>
    <name evidence="5" type="ORF">HDA39_006577</name>
</gene>
<keyword evidence="6" id="KW-1185">Reference proteome</keyword>